<feature type="region of interest" description="Disordered" evidence="1">
    <location>
        <begin position="657"/>
        <end position="684"/>
    </location>
</feature>
<comment type="caution">
    <text evidence="2">The sequence shown here is derived from an EMBL/GenBank/DDBJ whole genome shotgun (WGS) entry which is preliminary data.</text>
</comment>
<dbReference type="PATRIC" id="fig|1212489.4.peg.2362"/>
<sequence length="684" mass="76051">MLNTQSAQMLLNLELEIKKLEKLQIQVTVEKRKFQSNASKLTGLVATDLDKLRIQTNNISSRLAQITQELNSLYLTKNLLTTTESPSVERIIIGAGVSGTALFAELPQTLRKKVTPQGFPAVLVLNDPANSNQWHKDGNTLMGQPAKVQTPQVFSSHSEDFAKDKIEARNPYQYVMADDFDQSLVCSQDDLMMQVLHASASSLETFDAQAIQPDWDDPKSLHRIKITLGEETRYIYTNHIDLCTGPGPTRKLMDSQIAPPTAQKLIKQNNIIYGQDKGNAELAGRVVFYGGGGRNAAMILDILNGYQPKVTEFNWIARNGEDFDTNSMFNRMFQDLDADPRCKMQLGELLKIEELSAGELTLSFGKPTKARKNKTLDEAQKTIVCDHLVVSIGQEPHPLTKNLKGFLACQLENEFPGIPSATSTNKSETEIIPLGTYSPDGSIMAWGAAGALGTGLDQNKAFIDGVQKHAEKLPRESRATVGIFRSSWTIPKMVEILSSVFPDKFSAETHRKVHSLDMPDINHATRGELFELISVCMEGDLTPKECLELTDKILDLRSKEPLGIDHPDRLKDKVPDKVLLQLNKQYFIFHNEPAIVEPKVKVAWVAPKKAEEEVKISSNPSTLFGVKAKAPPKIDEFDAAIEKYNSEEVDSNIELPFISQETEATSNREEETSHARLEVTPLAI</sequence>
<gene>
    <name evidence="2" type="ORF">Ldro_2237</name>
</gene>
<dbReference type="OrthoDB" id="5649564at2"/>
<dbReference type="RefSeq" id="WP_058496504.1">
    <property type="nucleotide sequence ID" value="NZ_CAAAIU010000001.1"/>
</dbReference>
<evidence type="ECO:0000313" key="2">
    <source>
        <dbReference type="EMBL" id="KTC85912.1"/>
    </source>
</evidence>
<accession>A0A0W0SRA9</accession>
<evidence type="ECO:0000256" key="1">
    <source>
        <dbReference type="SAM" id="MobiDB-lite"/>
    </source>
</evidence>
<dbReference type="Proteomes" id="UP000054736">
    <property type="component" value="Unassembled WGS sequence"/>
</dbReference>
<reference evidence="2 3" key="1">
    <citation type="submission" date="2015-11" db="EMBL/GenBank/DDBJ databases">
        <title>Genomic analysis of 38 Legionella species identifies large and diverse effector repertoires.</title>
        <authorList>
            <person name="Burstein D."/>
            <person name="Amaro F."/>
            <person name="Zusman T."/>
            <person name="Lifshitz Z."/>
            <person name="Cohen O."/>
            <person name="Gilbert J.A."/>
            <person name="Pupko T."/>
            <person name="Shuman H.A."/>
            <person name="Segal G."/>
        </authorList>
    </citation>
    <scope>NUCLEOTIDE SEQUENCE [LARGE SCALE GENOMIC DNA]</scope>
    <source>
        <strain evidence="2 3">ATCC 700990</strain>
    </source>
</reference>
<evidence type="ECO:0000313" key="3">
    <source>
        <dbReference type="Proteomes" id="UP000054736"/>
    </source>
</evidence>
<dbReference type="STRING" id="1212489.Ldro_2237"/>
<proteinExistence type="predicted"/>
<protein>
    <submittedName>
        <fullName evidence="2">Uncharacterized protein</fullName>
    </submittedName>
</protein>
<feature type="compositionally biased region" description="Basic and acidic residues" evidence="1">
    <location>
        <begin position="666"/>
        <end position="677"/>
    </location>
</feature>
<dbReference type="EMBL" id="LNXY01000027">
    <property type="protein sequence ID" value="KTC85912.1"/>
    <property type="molecule type" value="Genomic_DNA"/>
</dbReference>
<dbReference type="AlphaFoldDB" id="A0A0W0SRA9"/>
<keyword evidence="3" id="KW-1185">Reference proteome</keyword>
<organism evidence="2 3">
    <name type="scientific">Legionella drozanskii LLAP-1</name>
    <dbReference type="NCBI Taxonomy" id="1212489"/>
    <lineage>
        <taxon>Bacteria</taxon>
        <taxon>Pseudomonadati</taxon>
        <taxon>Pseudomonadota</taxon>
        <taxon>Gammaproteobacteria</taxon>
        <taxon>Legionellales</taxon>
        <taxon>Legionellaceae</taxon>
        <taxon>Legionella</taxon>
    </lineage>
</organism>
<name>A0A0W0SRA9_9GAMM</name>